<gene>
    <name evidence="1" type="ORF">IAB73_11110</name>
</gene>
<dbReference type="EMBL" id="DVFJ01000038">
    <property type="protein sequence ID" value="HIQ72743.1"/>
    <property type="molecule type" value="Genomic_DNA"/>
</dbReference>
<evidence type="ECO:0000313" key="1">
    <source>
        <dbReference type="EMBL" id="HIQ72743.1"/>
    </source>
</evidence>
<sequence length="140" mass="15159">MDESRNKVLLLEIVVVLLFFSVSAVTTLQLFAHASTLARRNALDADALVHCEDVAERLRVQEDPSALLTADAGWTAVQTTADGFSATWTPEGADYTLCVTGERVEQPGGSLWEMRVQALDAQGSLRVDLPVARYAPEGGR</sequence>
<accession>A0A9D0ZC03</accession>
<name>A0A9D0ZC03_9FIRM</name>
<evidence type="ECO:0000313" key="2">
    <source>
        <dbReference type="Proteomes" id="UP000886887"/>
    </source>
</evidence>
<comment type="caution">
    <text evidence="1">The sequence shown here is derived from an EMBL/GenBank/DDBJ whole genome shotgun (WGS) entry which is preliminary data.</text>
</comment>
<organism evidence="1 2">
    <name type="scientific">Candidatus Onthenecus intestinigallinarum</name>
    <dbReference type="NCBI Taxonomy" id="2840875"/>
    <lineage>
        <taxon>Bacteria</taxon>
        <taxon>Bacillati</taxon>
        <taxon>Bacillota</taxon>
        <taxon>Clostridia</taxon>
        <taxon>Eubacteriales</taxon>
        <taxon>Candidatus Onthenecus</taxon>
    </lineage>
</organism>
<protein>
    <submittedName>
        <fullName evidence="1">Uncharacterized protein</fullName>
    </submittedName>
</protein>
<reference evidence="1" key="2">
    <citation type="journal article" date="2021" name="PeerJ">
        <title>Extensive microbial diversity within the chicken gut microbiome revealed by metagenomics and culture.</title>
        <authorList>
            <person name="Gilroy R."/>
            <person name="Ravi A."/>
            <person name="Getino M."/>
            <person name="Pursley I."/>
            <person name="Horton D.L."/>
            <person name="Alikhan N.F."/>
            <person name="Baker D."/>
            <person name="Gharbi K."/>
            <person name="Hall N."/>
            <person name="Watson M."/>
            <person name="Adriaenssens E.M."/>
            <person name="Foster-Nyarko E."/>
            <person name="Jarju S."/>
            <person name="Secka A."/>
            <person name="Antonio M."/>
            <person name="Oren A."/>
            <person name="Chaudhuri R.R."/>
            <person name="La Ragione R."/>
            <person name="Hildebrand F."/>
            <person name="Pallen M.J."/>
        </authorList>
    </citation>
    <scope>NUCLEOTIDE SEQUENCE</scope>
    <source>
        <strain evidence="1">ChiSxjej2B14-6234</strain>
    </source>
</reference>
<proteinExistence type="predicted"/>
<dbReference type="AlphaFoldDB" id="A0A9D0ZC03"/>
<reference evidence="1" key="1">
    <citation type="submission" date="2020-10" db="EMBL/GenBank/DDBJ databases">
        <authorList>
            <person name="Gilroy R."/>
        </authorList>
    </citation>
    <scope>NUCLEOTIDE SEQUENCE</scope>
    <source>
        <strain evidence="1">ChiSxjej2B14-6234</strain>
    </source>
</reference>
<dbReference type="Proteomes" id="UP000886887">
    <property type="component" value="Unassembled WGS sequence"/>
</dbReference>